<dbReference type="GO" id="GO:2000781">
    <property type="term" value="P:positive regulation of double-strand break repair"/>
    <property type="evidence" value="ECO:0007669"/>
    <property type="project" value="InterPro"/>
</dbReference>
<dbReference type="GO" id="GO:0005634">
    <property type="term" value="C:nucleus"/>
    <property type="evidence" value="ECO:0007669"/>
    <property type="project" value="UniProtKB-SubCell"/>
</dbReference>
<dbReference type="GO" id="GO:1990166">
    <property type="term" value="P:protein localization to site of double-strand break"/>
    <property type="evidence" value="ECO:0007669"/>
    <property type="project" value="TreeGrafter"/>
</dbReference>
<feature type="region of interest" description="Disordered" evidence="9">
    <location>
        <begin position="593"/>
        <end position="614"/>
    </location>
</feature>
<reference evidence="11" key="1">
    <citation type="journal article" date="2023" name="Front. Mar. Sci.">
        <title>A new Merluccius polli reference genome to investigate the effects of global change in West African waters.</title>
        <authorList>
            <person name="Mateo J.L."/>
            <person name="Blanco-Fernandez C."/>
            <person name="Garcia-Vazquez E."/>
            <person name="Machado-Schiaffino G."/>
        </authorList>
    </citation>
    <scope>NUCLEOTIDE SEQUENCE</scope>
    <source>
        <strain evidence="11">C29</strain>
        <tissue evidence="11">Fin</tissue>
    </source>
</reference>
<accession>A0AA47NVR1</accession>
<dbReference type="PANTHER" id="PTHR46677">
    <property type="entry name" value="SMC5-SMC6 COMPLEX LOCALIZATION FACTOR PROTEIN 1"/>
    <property type="match status" value="1"/>
</dbReference>
<evidence type="ECO:0000256" key="9">
    <source>
        <dbReference type="SAM" id="MobiDB-lite"/>
    </source>
</evidence>
<dbReference type="CDD" id="cd17738">
    <property type="entry name" value="BRCT_TopBP1_rpt7"/>
    <property type="match status" value="1"/>
</dbReference>
<keyword evidence="3" id="KW-0963">Cytoplasm</keyword>
<evidence type="ECO:0000313" key="12">
    <source>
        <dbReference type="Proteomes" id="UP001174136"/>
    </source>
</evidence>
<evidence type="ECO:0000256" key="1">
    <source>
        <dbReference type="ARBA" id="ARBA00004123"/>
    </source>
</evidence>
<dbReference type="GO" id="GO:0006281">
    <property type="term" value="P:DNA repair"/>
    <property type="evidence" value="ECO:0007669"/>
    <property type="project" value="UniProtKB-KW"/>
</dbReference>
<keyword evidence="7" id="KW-0206">Cytoskeleton</keyword>
<keyword evidence="6" id="KW-0234">DNA repair</keyword>
<keyword evidence="12" id="KW-1185">Reference proteome</keyword>
<protein>
    <submittedName>
        <fullName evidence="11">SMC5-SMC6 complex localization factor protein 1</fullName>
    </submittedName>
</protein>
<organism evidence="11 12">
    <name type="scientific">Merluccius polli</name>
    <name type="common">Benguela hake</name>
    <name type="synonym">Merluccius cadenati</name>
    <dbReference type="NCBI Taxonomy" id="89951"/>
    <lineage>
        <taxon>Eukaryota</taxon>
        <taxon>Metazoa</taxon>
        <taxon>Chordata</taxon>
        <taxon>Craniata</taxon>
        <taxon>Vertebrata</taxon>
        <taxon>Euteleostomi</taxon>
        <taxon>Actinopterygii</taxon>
        <taxon>Neopterygii</taxon>
        <taxon>Teleostei</taxon>
        <taxon>Neoteleostei</taxon>
        <taxon>Acanthomorphata</taxon>
        <taxon>Zeiogadaria</taxon>
        <taxon>Gadariae</taxon>
        <taxon>Gadiformes</taxon>
        <taxon>Gadoidei</taxon>
        <taxon>Merlucciidae</taxon>
        <taxon>Merluccius</taxon>
    </lineage>
</organism>
<keyword evidence="4" id="KW-0677">Repeat</keyword>
<dbReference type="Pfam" id="PF23294">
    <property type="entry name" value="BRCT_TopB1_SLF1"/>
    <property type="match status" value="1"/>
</dbReference>
<dbReference type="GO" id="GO:0005813">
    <property type="term" value="C:centrosome"/>
    <property type="evidence" value="ECO:0007669"/>
    <property type="project" value="UniProtKB-SubCell"/>
</dbReference>
<comment type="subcellular location">
    <subcellularLocation>
        <location evidence="2">Cytoplasm</location>
        <location evidence="2">Cytoskeleton</location>
        <location evidence="2">Microtubule organizing center</location>
        <location evidence="2">Centrosome</location>
    </subcellularLocation>
    <subcellularLocation>
        <location evidence="1">Nucleus</location>
    </subcellularLocation>
</comment>
<proteinExistence type="predicted"/>
<dbReference type="EMBL" id="JAOPHQ010004110">
    <property type="protein sequence ID" value="KAK0140446.1"/>
    <property type="molecule type" value="Genomic_DNA"/>
</dbReference>
<dbReference type="InterPro" id="IPR042479">
    <property type="entry name" value="Slf1"/>
</dbReference>
<dbReference type="SUPFAM" id="SSF52113">
    <property type="entry name" value="BRCT domain"/>
    <property type="match status" value="1"/>
</dbReference>
<evidence type="ECO:0000256" key="4">
    <source>
        <dbReference type="ARBA" id="ARBA00022737"/>
    </source>
</evidence>
<evidence type="ECO:0000256" key="8">
    <source>
        <dbReference type="ARBA" id="ARBA00023242"/>
    </source>
</evidence>
<evidence type="ECO:0000256" key="3">
    <source>
        <dbReference type="ARBA" id="ARBA00022490"/>
    </source>
</evidence>
<dbReference type="PANTHER" id="PTHR46677:SF1">
    <property type="entry name" value="SMC5-SMC6 COMPLEX LOCALIZATION FACTOR PROTEIN 1"/>
    <property type="match status" value="1"/>
</dbReference>
<dbReference type="GO" id="GO:0035861">
    <property type="term" value="C:site of double-strand break"/>
    <property type="evidence" value="ECO:0007669"/>
    <property type="project" value="TreeGrafter"/>
</dbReference>
<sequence length="628" mass="70126">MAGCKRVFQISGIKIVTQKKKVIHGILKLGGKYVGGSAYQQNGTHLIVFSGFLKSEKFLAACAAGKWVLTPQYVFDSVKRGSWLPEEPYEVAMSHSSPAAYNPVRRWREKVASGSLPGAFHDWKVLLIVADPLRRVMFKRLLKAGKAKVYLPPPPPHVTITHVMAKPLTSDLQGHIAPCYPVTHLIQHLFGGHCVDLCSTLEEEDKQPTEAAEAVIDLCELEKELKKYIIKREEQPRLMFPEFLSYHDPYSLNSKTSATADFNNLGSMIENDLFSEALDSIRDTLFPGLLPPAVYLVSLLEHALQGKASAVFLRNLQQVLQSLLLNNPSWLFPNTVKKYFAQLLQCPQCKRGLWPFIETIISYCMSSEATCHPLPGPALPSLLRLHSDLLALVLKFFQGELHSITAGDSGLLKGAGVSQLPASGYLLYETFWTVWEHSTPLSRAVKQLVKLLVQVSLWEMEVEDETEREARQELRLGEMLLDMLSVVVEFWCQQHLKLNRNLVEKGLKDLAEHVAVCTSSQDVSPAVLVELVARMPSSRLRLVTADAVFRNLCCRNGLNVGDEPLTLKKMVSSYLPALERLVEGFRRDNRGACPATEPVSHSWTSPEKYSGSVPHRCLSPPPLLSPYT</sequence>
<evidence type="ECO:0000256" key="7">
    <source>
        <dbReference type="ARBA" id="ARBA00023212"/>
    </source>
</evidence>
<evidence type="ECO:0000259" key="10">
    <source>
        <dbReference type="PROSITE" id="PS50172"/>
    </source>
</evidence>
<keyword evidence="5" id="KW-0227">DNA damage</keyword>
<evidence type="ECO:0000256" key="5">
    <source>
        <dbReference type="ARBA" id="ARBA00022763"/>
    </source>
</evidence>
<dbReference type="AlphaFoldDB" id="A0AA47NVR1"/>
<dbReference type="InterPro" id="IPR036420">
    <property type="entry name" value="BRCT_dom_sf"/>
</dbReference>
<keyword evidence="8" id="KW-0539">Nucleus</keyword>
<feature type="domain" description="BRCT" evidence="10">
    <location>
        <begin position="7"/>
        <end position="91"/>
    </location>
</feature>
<evidence type="ECO:0000256" key="6">
    <source>
        <dbReference type="ARBA" id="ARBA00023204"/>
    </source>
</evidence>
<gene>
    <name evidence="11" type="primary">SLF1</name>
    <name evidence="11" type="ORF">N1851_022582</name>
</gene>
<evidence type="ECO:0000313" key="11">
    <source>
        <dbReference type="EMBL" id="KAK0140446.1"/>
    </source>
</evidence>
<name>A0AA47NVR1_MERPO</name>
<evidence type="ECO:0000256" key="2">
    <source>
        <dbReference type="ARBA" id="ARBA00004300"/>
    </source>
</evidence>
<comment type="caution">
    <text evidence="11">The sequence shown here is derived from an EMBL/GenBank/DDBJ whole genome shotgun (WGS) entry which is preliminary data.</text>
</comment>
<dbReference type="InterPro" id="IPR001357">
    <property type="entry name" value="BRCT_dom"/>
</dbReference>
<dbReference type="Proteomes" id="UP001174136">
    <property type="component" value="Unassembled WGS sequence"/>
</dbReference>
<dbReference type="PROSITE" id="PS50172">
    <property type="entry name" value="BRCT"/>
    <property type="match status" value="1"/>
</dbReference>
<dbReference type="InterPro" id="IPR057595">
    <property type="entry name" value="TopB1_SLF1_BRCT"/>
</dbReference>
<dbReference type="Gene3D" id="3.40.50.10190">
    <property type="entry name" value="BRCT domain"/>
    <property type="match status" value="2"/>
</dbReference>